<accession>A0AA86T609</accession>
<dbReference type="Pfam" id="PF13529">
    <property type="entry name" value="Peptidase_C39_2"/>
    <property type="match status" value="1"/>
</dbReference>
<keyword evidence="3" id="KW-1185">Reference proteome</keyword>
<reference evidence="2" key="1">
    <citation type="submission" date="2022-10" db="EMBL/GenBank/DDBJ databases">
        <authorList>
            <person name="Koch H."/>
        </authorList>
    </citation>
    <scope>NUCLEOTIDE SEQUENCE</scope>
    <source>
        <strain evidence="2">DNF</strain>
    </source>
</reference>
<dbReference type="Proteomes" id="UP001179121">
    <property type="component" value="Chromosome"/>
</dbReference>
<proteinExistence type="predicted"/>
<dbReference type="InterPro" id="IPR039564">
    <property type="entry name" value="Peptidase_C39-like"/>
</dbReference>
<organism evidence="2 3">
    <name type="scientific">Nitrospira tepida</name>
    <dbReference type="NCBI Taxonomy" id="2973512"/>
    <lineage>
        <taxon>Bacteria</taxon>
        <taxon>Pseudomonadati</taxon>
        <taxon>Nitrospirota</taxon>
        <taxon>Nitrospiria</taxon>
        <taxon>Nitrospirales</taxon>
        <taxon>Nitrospiraceae</taxon>
        <taxon>Nitrospira</taxon>
    </lineage>
</organism>
<feature type="domain" description="Peptidase C39-like" evidence="1">
    <location>
        <begin position="9"/>
        <end position="100"/>
    </location>
</feature>
<evidence type="ECO:0000313" key="3">
    <source>
        <dbReference type="Proteomes" id="UP001179121"/>
    </source>
</evidence>
<evidence type="ECO:0000313" key="2">
    <source>
        <dbReference type="EMBL" id="CAI4032760.1"/>
    </source>
</evidence>
<dbReference type="RefSeq" id="WP_289269474.1">
    <property type="nucleotide sequence ID" value="NZ_OX365700.1"/>
</dbReference>
<dbReference type="EMBL" id="OX365700">
    <property type="protein sequence ID" value="CAI4032760.1"/>
    <property type="molecule type" value="Genomic_DNA"/>
</dbReference>
<sequence>MARPPWPQSLSYWGSSVSQANLAAEVYDRSLRGTLPFDLRQAAADRGFIAQLVRGTMPDLQVEITAGRPVIVQLNLGTGWLPIGHYVLVTGFDEDHARIIAHSGTRPNRVFPYAAFLRDWAGAGNWMLTVRPGRSSTETVLPGRKGSTGL</sequence>
<protein>
    <recommendedName>
        <fullName evidence="1">Peptidase C39-like domain-containing protein</fullName>
    </recommendedName>
</protein>
<gene>
    <name evidence="2" type="ORF">DNFV4_03190</name>
</gene>
<name>A0AA86T609_9BACT</name>
<dbReference type="AlphaFoldDB" id="A0AA86T609"/>
<dbReference type="KEGG" id="nti:DNFV4_03190"/>
<evidence type="ECO:0000259" key="1">
    <source>
        <dbReference type="Pfam" id="PF13529"/>
    </source>
</evidence>
<dbReference type="Gene3D" id="3.90.70.10">
    <property type="entry name" value="Cysteine proteinases"/>
    <property type="match status" value="1"/>
</dbReference>